<dbReference type="GO" id="GO:0008080">
    <property type="term" value="F:N-acetyltransferase activity"/>
    <property type="evidence" value="ECO:0007669"/>
    <property type="project" value="TreeGrafter"/>
</dbReference>
<name>A0A644UN07_9ZZZZ</name>
<feature type="domain" description="N-acetyltransferase" evidence="1">
    <location>
        <begin position="1"/>
        <end position="139"/>
    </location>
</feature>
<dbReference type="SUPFAM" id="SSF55729">
    <property type="entry name" value="Acyl-CoA N-acyltransferases (Nat)"/>
    <property type="match status" value="1"/>
</dbReference>
<proteinExistence type="predicted"/>
<comment type="caution">
    <text evidence="2">The sequence shown here is derived from an EMBL/GenBank/DDBJ whole genome shotgun (WGS) entry which is preliminary data.</text>
</comment>
<sequence length="142" mass="16431">MNYKFYSALPSEAQDIRQKVFVEEQGFQHEFDTIDDSATHLLMFENNAAIATARFFNGKTKKEFIIGRIAVLPEYRNKHIGAEMLEILQKKINELGGDRIILSAQCRVQPFYEKQGYKAQGYPYLEGLCEHIKMVKTMESTK</sequence>
<organism evidence="2">
    <name type="scientific">bioreactor metagenome</name>
    <dbReference type="NCBI Taxonomy" id="1076179"/>
    <lineage>
        <taxon>unclassified sequences</taxon>
        <taxon>metagenomes</taxon>
        <taxon>ecological metagenomes</taxon>
    </lineage>
</organism>
<dbReference type="AlphaFoldDB" id="A0A644UN07"/>
<dbReference type="CDD" id="cd04301">
    <property type="entry name" value="NAT_SF"/>
    <property type="match status" value="1"/>
</dbReference>
<dbReference type="Pfam" id="PF13673">
    <property type="entry name" value="Acetyltransf_10"/>
    <property type="match status" value="1"/>
</dbReference>
<evidence type="ECO:0000259" key="1">
    <source>
        <dbReference type="PROSITE" id="PS51186"/>
    </source>
</evidence>
<gene>
    <name evidence="2" type="ORF">SDC9_26121</name>
</gene>
<reference evidence="2" key="1">
    <citation type="submission" date="2019-08" db="EMBL/GenBank/DDBJ databases">
        <authorList>
            <person name="Kucharzyk K."/>
            <person name="Murdoch R.W."/>
            <person name="Higgins S."/>
            <person name="Loffler F."/>
        </authorList>
    </citation>
    <scope>NUCLEOTIDE SEQUENCE</scope>
</reference>
<accession>A0A644UN07</accession>
<dbReference type="EMBL" id="VSSQ01000135">
    <property type="protein sequence ID" value="MPL80225.1"/>
    <property type="molecule type" value="Genomic_DNA"/>
</dbReference>
<dbReference type="PANTHER" id="PTHR13355">
    <property type="entry name" value="GLUCOSAMINE 6-PHOSPHATE N-ACETYLTRANSFERASE"/>
    <property type="match status" value="1"/>
</dbReference>
<protein>
    <submittedName>
        <fullName evidence="2">Acetyltransferase</fullName>
        <ecNumber evidence="2">2.3.1.-</ecNumber>
    </submittedName>
</protein>
<keyword evidence="2" id="KW-0012">Acyltransferase</keyword>
<keyword evidence="2" id="KW-0808">Transferase</keyword>
<dbReference type="InterPro" id="IPR039143">
    <property type="entry name" value="GNPNAT1-like"/>
</dbReference>
<evidence type="ECO:0000313" key="2">
    <source>
        <dbReference type="EMBL" id="MPL80225.1"/>
    </source>
</evidence>
<dbReference type="EC" id="2.3.1.-" evidence="2"/>
<dbReference type="InterPro" id="IPR000182">
    <property type="entry name" value="GNAT_dom"/>
</dbReference>
<dbReference type="Gene3D" id="3.40.630.30">
    <property type="match status" value="1"/>
</dbReference>
<dbReference type="InterPro" id="IPR016181">
    <property type="entry name" value="Acyl_CoA_acyltransferase"/>
</dbReference>
<dbReference type="PROSITE" id="PS51186">
    <property type="entry name" value="GNAT"/>
    <property type="match status" value="1"/>
</dbReference>